<dbReference type="GO" id="GO:0006406">
    <property type="term" value="P:mRNA export from nucleus"/>
    <property type="evidence" value="ECO:0007669"/>
    <property type="project" value="TreeGrafter"/>
</dbReference>
<dbReference type="PANTHER" id="PTHR13003">
    <property type="entry name" value="NUP107-RELATED"/>
    <property type="match status" value="1"/>
</dbReference>
<protein>
    <recommendedName>
        <fullName evidence="7">Nuclear pore complex protein</fullName>
    </recommendedName>
</protein>
<evidence type="ECO:0000313" key="9">
    <source>
        <dbReference type="Proteomes" id="UP000504637"/>
    </source>
</evidence>
<dbReference type="PANTHER" id="PTHR13003:SF2">
    <property type="entry name" value="NUCLEAR PORE COMPLEX PROTEIN NUP107"/>
    <property type="match status" value="1"/>
</dbReference>
<dbReference type="Gene3D" id="1.10.3450.20">
    <property type="match status" value="1"/>
</dbReference>
<evidence type="ECO:0000256" key="6">
    <source>
        <dbReference type="ARBA" id="ARBA00023242"/>
    </source>
</evidence>
<keyword evidence="5 7" id="KW-0906">Nuclear pore complex</keyword>
<organism evidence="10">
    <name type="scientific">Dissoconium aciculare CBS 342.82</name>
    <dbReference type="NCBI Taxonomy" id="1314786"/>
    <lineage>
        <taxon>Eukaryota</taxon>
        <taxon>Fungi</taxon>
        <taxon>Dikarya</taxon>
        <taxon>Ascomycota</taxon>
        <taxon>Pezizomycotina</taxon>
        <taxon>Dothideomycetes</taxon>
        <taxon>Dothideomycetidae</taxon>
        <taxon>Mycosphaerellales</taxon>
        <taxon>Dissoconiaceae</taxon>
        <taxon>Dissoconium</taxon>
    </lineage>
</organism>
<evidence type="ECO:0000256" key="5">
    <source>
        <dbReference type="ARBA" id="ARBA00023132"/>
    </source>
</evidence>
<reference evidence="10" key="2">
    <citation type="submission" date="2020-04" db="EMBL/GenBank/DDBJ databases">
        <authorList>
            <consortium name="NCBI Genome Project"/>
        </authorList>
    </citation>
    <scope>NUCLEOTIDE SEQUENCE</scope>
    <source>
        <strain evidence="10">CBS 342.82</strain>
    </source>
</reference>
<comment type="subunit">
    <text evidence="7">Part of the nuclear pore complex (NPC).</text>
</comment>
<reference evidence="10" key="3">
    <citation type="submission" date="2025-08" db="UniProtKB">
        <authorList>
            <consortium name="RefSeq"/>
        </authorList>
    </citation>
    <scope>IDENTIFICATION</scope>
    <source>
        <strain evidence="10">CBS 342.82</strain>
    </source>
</reference>
<evidence type="ECO:0000256" key="3">
    <source>
        <dbReference type="ARBA" id="ARBA00022927"/>
    </source>
</evidence>
<feature type="non-terminal residue" evidence="10">
    <location>
        <position position="1"/>
    </location>
</feature>
<keyword evidence="6 7" id="KW-0539">Nucleus</keyword>
<feature type="non-terminal residue" evidence="10">
    <location>
        <position position="569"/>
    </location>
</feature>
<comment type="subcellular location">
    <subcellularLocation>
        <location evidence="7">Nucleus</location>
        <location evidence="7">Nuclear pore complex</location>
    </subcellularLocation>
    <subcellularLocation>
        <location evidence="7">Nucleus membrane</location>
    </subcellularLocation>
</comment>
<dbReference type="GeneID" id="54357941"/>
<dbReference type="GO" id="GO:0006606">
    <property type="term" value="P:protein import into nucleus"/>
    <property type="evidence" value="ECO:0007669"/>
    <property type="project" value="TreeGrafter"/>
</dbReference>
<dbReference type="OrthoDB" id="3098at2759"/>
<evidence type="ECO:0000256" key="2">
    <source>
        <dbReference type="ARBA" id="ARBA00022816"/>
    </source>
</evidence>
<dbReference type="GO" id="GO:0017056">
    <property type="term" value="F:structural constituent of nuclear pore"/>
    <property type="evidence" value="ECO:0007669"/>
    <property type="project" value="UniProtKB-UniRule"/>
</dbReference>
<dbReference type="AlphaFoldDB" id="A0A6J3MEJ4"/>
<evidence type="ECO:0000256" key="4">
    <source>
        <dbReference type="ARBA" id="ARBA00023010"/>
    </source>
</evidence>
<keyword evidence="9" id="KW-1185">Reference proteome</keyword>
<evidence type="ECO:0000256" key="7">
    <source>
        <dbReference type="RuleBase" id="RU365072"/>
    </source>
</evidence>
<dbReference type="GO" id="GO:0031080">
    <property type="term" value="C:nuclear pore outer ring"/>
    <property type="evidence" value="ECO:0007669"/>
    <property type="project" value="TreeGrafter"/>
</dbReference>
<evidence type="ECO:0000256" key="8">
    <source>
        <dbReference type="SAM" id="MobiDB-lite"/>
    </source>
</evidence>
<keyword evidence="3" id="KW-0653">Protein transport</keyword>
<evidence type="ECO:0000256" key="1">
    <source>
        <dbReference type="ARBA" id="ARBA00022448"/>
    </source>
</evidence>
<dbReference type="RefSeq" id="XP_033463462.1">
    <property type="nucleotide sequence ID" value="XM_033600141.1"/>
</dbReference>
<dbReference type="Proteomes" id="UP000504637">
    <property type="component" value="Unplaced"/>
</dbReference>
<comment type="function">
    <text evidence="7">Functions as a component of the nuclear pore complex (NPC).</text>
</comment>
<dbReference type="Pfam" id="PF04121">
    <property type="entry name" value="Nup84_Nup100"/>
    <property type="match status" value="1"/>
</dbReference>
<gene>
    <name evidence="10" type="ORF">K489DRAFT_288960</name>
</gene>
<keyword evidence="2" id="KW-0509">mRNA transport</keyword>
<dbReference type="GO" id="GO:0000973">
    <property type="term" value="P:post-transcriptional tethering of RNA polymerase II gene DNA at nuclear periphery"/>
    <property type="evidence" value="ECO:0007669"/>
    <property type="project" value="TreeGrafter"/>
</dbReference>
<accession>A0A6J3MEJ4</accession>
<name>A0A6J3MEJ4_9PEZI</name>
<dbReference type="InterPro" id="IPR007252">
    <property type="entry name" value="Nup84/Nup107"/>
</dbReference>
<feature type="compositionally biased region" description="Polar residues" evidence="8">
    <location>
        <begin position="80"/>
        <end position="91"/>
    </location>
</feature>
<feature type="region of interest" description="Disordered" evidence="8">
    <location>
        <begin position="79"/>
        <end position="98"/>
    </location>
</feature>
<proteinExistence type="inferred from homology"/>
<sequence length="569" mass="64757">LHPLREMAEKVGREVETFAEDLDKFLGSLSSRNKFEAVLDLVDNFKNVAHDAAAALEENYRKEWSQQLRQEWQPEIDTSGAANMSGLSINSKPPPLSASKAKQVQALRNWQQEADIWELFRIVLETHHNPDQESVKRRKQQALEDLGPPHRYMDEGELWTRFLIDNDVARERSKIKIWLEQAVDHQHSDLPDITQELETKAGRGKGLWAHGWLHTREKVKHEKRLRPWSNRSDTALPQIKRSDNGDSLVTQLDPDAATRQNRSLESQDAFFEQAIWIACWEMLRRGKTWEEVSEWCTERKEGWRALAIGKAADSSSVISNVIWRKMCLLASQGDCINNYEAAVYGLLGGNATVAQKVCRTVDEQLYAHYSATLTKQFDQYVASQIPARISNQRPPISEDDLRNPQDAITELIIKLRSQKQTSRESGQPMKIVQSYLLANEADSLVHTIGFALSDADKLTEKSADEDMMVHLGQLDSIPEAEAAVDSHVLRITTHIGIILNILSSGMLDGDERDAEENVLVAYIQSLRAARKRDLIPVYASRLQVPRYVVAISRVMQDITEVREQEQTLK</sequence>
<comment type="similarity">
    <text evidence="7">Belongs to the nucleoporin Nup84/Nup107 family.</text>
</comment>
<dbReference type="GO" id="GO:0031965">
    <property type="term" value="C:nuclear membrane"/>
    <property type="evidence" value="ECO:0007669"/>
    <property type="project" value="UniProtKB-SubCell"/>
</dbReference>
<evidence type="ECO:0000313" key="10">
    <source>
        <dbReference type="RefSeq" id="XP_033463462.1"/>
    </source>
</evidence>
<keyword evidence="4 7" id="KW-0811">Translocation</keyword>
<reference evidence="10" key="1">
    <citation type="submission" date="2020-01" db="EMBL/GenBank/DDBJ databases">
        <authorList>
            <consortium name="DOE Joint Genome Institute"/>
            <person name="Haridas S."/>
            <person name="Albert R."/>
            <person name="Binder M."/>
            <person name="Bloem J."/>
            <person name="Labutti K."/>
            <person name="Salamov A."/>
            <person name="Andreopoulos B."/>
            <person name="Baker S.E."/>
            <person name="Barry K."/>
            <person name="Bills G."/>
            <person name="Bluhm B.H."/>
            <person name="Cannon C."/>
            <person name="Castanera R."/>
            <person name="Culley D.E."/>
            <person name="Daum C."/>
            <person name="Ezra D."/>
            <person name="Gonzalez J.B."/>
            <person name="Henrissat B."/>
            <person name="Kuo A."/>
            <person name="Liang C."/>
            <person name="Lipzen A."/>
            <person name="Lutzoni F."/>
            <person name="Magnuson J."/>
            <person name="Mondo S."/>
            <person name="Nolan M."/>
            <person name="Ohm R."/>
            <person name="Pangilinan J."/>
            <person name="Park H.-J."/>
            <person name="Ramirez L."/>
            <person name="Alfaro M."/>
            <person name="Sun H."/>
            <person name="Tritt A."/>
            <person name="Yoshinaga Y."/>
            <person name="Zwiers L.-H."/>
            <person name="Turgeon B.G."/>
            <person name="Goodwin S.B."/>
            <person name="Spatafora J.W."/>
            <person name="Crous P.W."/>
            <person name="Grigoriev I.V."/>
        </authorList>
    </citation>
    <scope>NUCLEOTIDE SEQUENCE</scope>
    <source>
        <strain evidence="10">CBS 342.82</strain>
    </source>
</reference>
<keyword evidence="7" id="KW-0472">Membrane</keyword>
<keyword evidence="1 7" id="KW-0813">Transport</keyword>